<keyword evidence="2 4" id="KW-0863">Zinc-finger</keyword>
<dbReference type="InterPro" id="IPR001965">
    <property type="entry name" value="Znf_PHD"/>
</dbReference>
<protein>
    <recommendedName>
        <fullName evidence="5">PHD-type domain-containing protein</fullName>
    </recommendedName>
</protein>
<dbReference type="PROSITE" id="PS50016">
    <property type="entry name" value="ZF_PHD_2"/>
    <property type="match status" value="1"/>
</dbReference>
<evidence type="ECO:0000256" key="3">
    <source>
        <dbReference type="ARBA" id="ARBA00022833"/>
    </source>
</evidence>
<dbReference type="InterPro" id="IPR011011">
    <property type="entry name" value="Znf_FYVE_PHD"/>
</dbReference>
<evidence type="ECO:0000256" key="4">
    <source>
        <dbReference type="PROSITE-ProRule" id="PRU00146"/>
    </source>
</evidence>
<reference evidence="6 7" key="1">
    <citation type="journal article" date="2021" name="BMC Biol.">
        <title>Horizontally acquired antibacterial genes associated with adaptive radiation of ladybird beetles.</title>
        <authorList>
            <person name="Li H.S."/>
            <person name="Tang X.F."/>
            <person name="Huang Y.H."/>
            <person name="Xu Z.Y."/>
            <person name="Chen M.L."/>
            <person name="Du X.Y."/>
            <person name="Qiu B.Y."/>
            <person name="Chen P.T."/>
            <person name="Zhang W."/>
            <person name="Slipinski A."/>
            <person name="Escalona H.E."/>
            <person name="Waterhouse R.M."/>
            <person name="Zwick A."/>
            <person name="Pang H."/>
        </authorList>
    </citation>
    <scope>NUCLEOTIDE SEQUENCE [LARGE SCALE GENOMIC DNA]</scope>
    <source>
        <strain evidence="6">SYSU2018</strain>
    </source>
</reference>
<dbReference type="Proteomes" id="UP001516400">
    <property type="component" value="Unassembled WGS sequence"/>
</dbReference>
<accession>A0ABD2NG43</accession>
<sequence>MYSSCRRCKEKLGKKGFKVQCQCSDCSSWFHKSCIQIDVFEDFRAGEGNWTCLYCMPDLGGADELRSSGNSAATLEDVMSKLDETILLKLIRMEEKYNSLTEEFVSQANESRTLKSELMLVKKELLEIKNRNEVNRENILKKVHEQSVKSNNVIIFDLLGCSGKD</sequence>
<dbReference type="EMBL" id="JABFTP020000103">
    <property type="protein sequence ID" value="KAL3277539.1"/>
    <property type="molecule type" value="Genomic_DNA"/>
</dbReference>
<evidence type="ECO:0000259" key="5">
    <source>
        <dbReference type="PROSITE" id="PS50016"/>
    </source>
</evidence>
<dbReference type="InterPro" id="IPR019786">
    <property type="entry name" value="Zinc_finger_PHD-type_CS"/>
</dbReference>
<dbReference type="GO" id="GO:0008270">
    <property type="term" value="F:zinc ion binding"/>
    <property type="evidence" value="ECO:0007669"/>
    <property type="project" value="UniProtKB-KW"/>
</dbReference>
<dbReference type="Gene3D" id="2.60.120.650">
    <property type="entry name" value="Cupin"/>
    <property type="match status" value="1"/>
</dbReference>
<organism evidence="6 7">
    <name type="scientific">Cryptolaemus montrouzieri</name>
    <dbReference type="NCBI Taxonomy" id="559131"/>
    <lineage>
        <taxon>Eukaryota</taxon>
        <taxon>Metazoa</taxon>
        <taxon>Ecdysozoa</taxon>
        <taxon>Arthropoda</taxon>
        <taxon>Hexapoda</taxon>
        <taxon>Insecta</taxon>
        <taxon>Pterygota</taxon>
        <taxon>Neoptera</taxon>
        <taxon>Endopterygota</taxon>
        <taxon>Coleoptera</taxon>
        <taxon>Polyphaga</taxon>
        <taxon>Cucujiformia</taxon>
        <taxon>Coccinelloidea</taxon>
        <taxon>Coccinellidae</taxon>
        <taxon>Scymninae</taxon>
        <taxon>Scymnini</taxon>
        <taxon>Cryptolaemus</taxon>
    </lineage>
</organism>
<dbReference type="SUPFAM" id="SSF57903">
    <property type="entry name" value="FYVE/PHD zinc finger"/>
    <property type="match status" value="1"/>
</dbReference>
<keyword evidence="1" id="KW-0479">Metal-binding</keyword>
<proteinExistence type="predicted"/>
<dbReference type="PROSITE" id="PS01359">
    <property type="entry name" value="ZF_PHD_1"/>
    <property type="match status" value="1"/>
</dbReference>
<feature type="domain" description="PHD-type" evidence="5">
    <location>
        <begin position="2"/>
        <end position="58"/>
    </location>
</feature>
<keyword evidence="3" id="KW-0862">Zinc</keyword>
<keyword evidence="7" id="KW-1185">Reference proteome</keyword>
<gene>
    <name evidence="6" type="ORF">HHI36_012883</name>
</gene>
<evidence type="ECO:0000256" key="2">
    <source>
        <dbReference type="ARBA" id="ARBA00022771"/>
    </source>
</evidence>
<dbReference type="InterPro" id="IPR019787">
    <property type="entry name" value="Znf_PHD-finger"/>
</dbReference>
<evidence type="ECO:0000313" key="7">
    <source>
        <dbReference type="Proteomes" id="UP001516400"/>
    </source>
</evidence>
<evidence type="ECO:0000256" key="1">
    <source>
        <dbReference type="ARBA" id="ARBA00022723"/>
    </source>
</evidence>
<dbReference type="SMART" id="SM00249">
    <property type="entry name" value="PHD"/>
    <property type="match status" value="1"/>
</dbReference>
<name>A0ABD2NG43_9CUCU</name>
<comment type="caution">
    <text evidence="6">The sequence shown here is derived from an EMBL/GenBank/DDBJ whole genome shotgun (WGS) entry which is preliminary data.</text>
</comment>
<dbReference type="CDD" id="cd15489">
    <property type="entry name" value="PHD_SF"/>
    <property type="match status" value="1"/>
</dbReference>
<evidence type="ECO:0000313" key="6">
    <source>
        <dbReference type="EMBL" id="KAL3277539.1"/>
    </source>
</evidence>
<dbReference type="AlphaFoldDB" id="A0ABD2NG43"/>